<proteinExistence type="predicted"/>
<dbReference type="Gene3D" id="3.30.160.60">
    <property type="entry name" value="Classic Zinc Finger"/>
    <property type="match status" value="1"/>
</dbReference>
<dbReference type="AlphaFoldDB" id="A0A7I8WAE7"/>
<accession>A0A7I8WAE7</accession>
<evidence type="ECO:0000313" key="4">
    <source>
        <dbReference type="EMBL" id="CAD5125108.1"/>
    </source>
</evidence>
<dbReference type="OrthoDB" id="5576026at2759"/>
<feature type="region of interest" description="Disordered" evidence="2">
    <location>
        <begin position="95"/>
        <end position="116"/>
    </location>
</feature>
<dbReference type="EMBL" id="CAJFCJ010000025">
    <property type="protein sequence ID" value="CAD5125108.1"/>
    <property type="molecule type" value="Genomic_DNA"/>
</dbReference>
<feature type="compositionally biased region" description="Polar residues" evidence="2">
    <location>
        <begin position="97"/>
        <end position="106"/>
    </location>
</feature>
<keyword evidence="5" id="KW-1185">Reference proteome</keyword>
<dbReference type="PROSITE" id="PS00028">
    <property type="entry name" value="ZINC_FINGER_C2H2_1"/>
    <property type="match status" value="1"/>
</dbReference>
<keyword evidence="1" id="KW-0479">Metal-binding</keyword>
<organism evidence="4 5">
    <name type="scientific">Dimorphilus gyrociliatus</name>
    <dbReference type="NCBI Taxonomy" id="2664684"/>
    <lineage>
        <taxon>Eukaryota</taxon>
        <taxon>Metazoa</taxon>
        <taxon>Spiralia</taxon>
        <taxon>Lophotrochozoa</taxon>
        <taxon>Annelida</taxon>
        <taxon>Polychaeta</taxon>
        <taxon>Polychaeta incertae sedis</taxon>
        <taxon>Dinophilidae</taxon>
        <taxon>Dimorphilus</taxon>
    </lineage>
</organism>
<evidence type="ECO:0000259" key="3">
    <source>
        <dbReference type="PROSITE" id="PS50157"/>
    </source>
</evidence>
<sequence>MRNEIDKVGSLMANMKEISESENDQSKRKTVRKARTRGGGVMATRSRTNALKRNQKEDICENGTEEKVVQSVFICEICDLKFECKESLLAHKRRNHLSSGTTSSTPPERMSTEERRRKLSKFTDAQIISKLVEKGAIFQCICGMIFKEQTLYFLHRGCHNSEDPKKCSFCDFKAQDWYDFTTHFFIHKKKNDGGVFNDISQTYSHFLPVSQTVQWSDNTQDLPHFSSILPPIATISRAAPSHQDVVPNSTHAQ</sequence>
<gene>
    <name evidence="4" type="ORF">DGYR_LOCUS12546</name>
</gene>
<feature type="domain" description="C2H2-type" evidence="3">
    <location>
        <begin position="73"/>
        <end position="101"/>
    </location>
</feature>
<dbReference type="InterPro" id="IPR013087">
    <property type="entry name" value="Znf_C2H2_type"/>
</dbReference>
<dbReference type="PROSITE" id="PS50157">
    <property type="entry name" value="ZINC_FINGER_C2H2_2"/>
    <property type="match status" value="1"/>
</dbReference>
<comment type="caution">
    <text evidence="4">The sequence shown here is derived from an EMBL/GenBank/DDBJ whole genome shotgun (WGS) entry which is preliminary data.</text>
</comment>
<evidence type="ECO:0000313" key="5">
    <source>
        <dbReference type="Proteomes" id="UP000549394"/>
    </source>
</evidence>
<keyword evidence="1" id="KW-0862">Zinc</keyword>
<reference evidence="4 5" key="1">
    <citation type="submission" date="2020-08" db="EMBL/GenBank/DDBJ databases">
        <authorList>
            <person name="Hejnol A."/>
        </authorList>
    </citation>
    <scope>NUCLEOTIDE SEQUENCE [LARGE SCALE GENOMIC DNA]</scope>
</reference>
<feature type="region of interest" description="Disordered" evidence="2">
    <location>
        <begin position="1"/>
        <end position="42"/>
    </location>
</feature>
<keyword evidence="1" id="KW-0863">Zinc-finger</keyword>
<evidence type="ECO:0000256" key="1">
    <source>
        <dbReference type="PROSITE-ProRule" id="PRU00042"/>
    </source>
</evidence>
<dbReference type="GO" id="GO:0008270">
    <property type="term" value="F:zinc ion binding"/>
    <property type="evidence" value="ECO:0007669"/>
    <property type="project" value="UniProtKB-KW"/>
</dbReference>
<name>A0A7I8WAE7_9ANNE</name>
<dbReference type="Proteomes" id="UP000549394">
    <property type="component" value="Unassembled WGS sequence"/>
</dbReference>
<evidence type="ECO:0000256" key="2">
    <source>
        <dbReference type="SAM" id="MobiDB-lite"/>
    </source>
</evidence>
<protein>
    <recommendedName>
        <fullName evidence="3">C2H2-type domain-containing protein</fullName>
    </recommendedName>
</protein>
<dbReference type="SMART" id="SM00355">
    <property type="entry name" value="ZnF_C2H2"/>
    <property type="match status" value="3"/>
</dbReference>